<evidence type="ECO:0000313" key="2">
    <source>
        <dbReference type="Proteomes" id="UP001604335"/>
    </source>
</evidence>
<dbReference type="InterPro" id="IPR002636">
    <property type="entry name" value="DUF29"/>
</dbReference>
<name>A0ABW7C4J9_9CYAN</name>
<comment type="caution">
    <text evidence="1">The sequence shown here is derived from an EMBL/GenBank/DDBJ whole genome shotgun (WGS) entry which is preliminary data.</text>
</comment>
<evidence type="ECO:0000313" key="1">
    <source>
        <dbReference type="EMBL" id="MFG3816150.1"/>
    </source>
</evidence>
<protein>
    <submittedName>
        <fullName evidence="1">DUF29 domain-containing protein</fullName>
    </submittedName>
</protein>
<sequence length="152" mass="17393">MGDRAITYDSDFYGWVQQQTALIRQGQWSELDAHNLLEELESLGRSEKRALISQIARLCAHLLKWRYQPAKRSRSWVLSIRSARQEIAAILRDNPSLRAKLPEVFADGYDRGRLMALEETGLADRDIPEVAPFDWPTAIEQAIDFPDNSPNP</sequence>
<dbReference type="Pfam" id="PF01724">
    <property type="entry name" value="DUF29"/>
    <property type="match status" value="1"/>
</dbReference>
<accession>A0ABW7C4J9</accession>
<organism evidence="1 2">
    <name type="scientific">Limnothrix redekei LRLZ20PSL1</name>
    <dbReference type="NCBI Taxonomy" id="3112953"/>
    <lineage>
        <taxon>Bacteria</taxon>
        <taxon>Bacillati</taxon>
        <taxon>Cyanobacteriota</taxon>
        <taxon>Cyanophyceae</taxon>
        <taxon>Pseudanabaenales</taxon>
        <taxon>Pseudanabaenaceae</taxon>
        <taxon>Limnothrix</taxon>
    </lineage>
</organism>
<proteinExistence type="predicted"/>
<reference evidence="2" key="1">
    <citation type="journal article" date="2024" name="Algal Res.">
        <title>Biochemical, toxicological and genomic investigation of a high-biomass producing Limnothrix strain isolated from Italian shallow drinking water reservoir.</title>
        <authorList>
            <person name="Simonazzi M."/>
            <person name="Shishido T.K."/>
            <person name="Delbaje E."/>
            <person name="Wahlsten M."/>
            <person name="Fewer D.P."/>
            <person name="Sivonen K."/>
            <person name="Pezzolesi L."/>
            <person name="Pistocchi R."/>
        </authorList>
    </citation>
    <scope>NUCLEOTIDE SEQUENCE [LARGE SCALE GENOMIC DNA]</scope>
    <source>
        <strain evidence="2">LRLZ20PSL1</strain>
    </source>
</reference>
<dbReference type="Gene3D" id="1.20.1220.20">
    <property type="entry name" value="Uncharcterised protein PF01724"/>
    <property type="match status" value="1"/>
</dbReference>
<dbReference type="PANTHER" id="PTHR34235">
    <property type="entry name" value="SLR1203 PROTEIN-RELATED"/>
    <property type="match status" value="1"/>
</dbReference>
<dbReference type="Proteomes" id="UP001604335">
    <property type="component" value="Unassembled WGS sequence"/>
</dbReference>
<dbReference type="EMBL" id="JAZAQF010000001">
    <property type="protein sequence ID" value="MFG3816150.1"/>
    <property type="molecule type" value="Genomic_DNA"/>
</dbReference>
<gene>
    <name evidence="1" type="ORF">VPK24_00755</name>
</gene>
<dbReference type="RefSeq" id="WP_393009833.1">
    <property type="nucleotide sequence ID" value="NZ_JAZAQF010000001.1"/>
</dbReference>
<keyword evidence="2" id="KW-1185">Reference proteome</keyword>